<dbReference type="SMART" id="SM00909">
    <property type="entry name" value="Germane"/>
    <property type="match status" value="1"/>
</dbReference>
<comment type="caution">
    <text evidence="4">The sequence shown here is derived from an EMBL/GenBank/DDBJ whole genome shotgun (WGS) entry which is preliminary data.</text>
</comment>
<evidence type="ECO:0000259" key="3">
    <source>
        <dbReference type="SMART" id="SM00909"/>
    </source>
</evidence>
<dbReference type="InterPro" id="IPR019606">
    <property type="entry name" value="GerMN"/>
</dbReference>
<dbReference type="Pfam" id="PF25976">
    <property type="entry name" value="LpqB_N"/>
    <property type="match status" value="1"/>
</dbReference>
<dbReference type="AlphaFoldDB" id="A0A2A9E0J4"/>
<feature type="compositionally biased region" description="Polar residues" evidence="1">
    <location>
        <begin position="105"/>
        <end position="116"/>
    </location>
</feature>
<dbReference type="OrthoDB" id="3226781at2"/>
<proteinExistence type="predicted"/>
<feature type="region of interest" description="Disordered" evidence="1">
    <location>
        <begin position="105"/>
        <end position="147"/>
    </location>
</feature>
<name>A0A2A9E0J4_9MICO</name>
<dbReference type="PROSITE" id="PS51257">
    <property type="entry name" value="PROKAR_LIPOPROTEIN"/>
    <property type="match status" value="1"/>
</dbReference>
<organism evidence="4 5">
    <name type="scientific">Sanguibacter antarcticus</name>
    <dbReference type="NCBI Taxonomy" id="372484"/>
    <lineage>
        <taxon>Bacteria</taxon>
        <taxon>Bacillati</taxon>
        <taxon>Actinomycetota</taxon>
        <taxon>Actinomycetes</taxon>
        <taxon>Micrococcales</taxon>
        <taxon>Sanguibacteraceae</taxon>
        <taxon>Sanguibacter</taxon>
    </lineage>
</organism>
<dbReference type="Proteomes" id="UP000225548">
    <property type="component" value="Unassembled WGS sequence"/>
</dbReference>
<reference evidence="4 5" key="1">
    <citation type="submission" date="2017-10" db="EMBL/GenBank/DDBJ databases">
        <title>Sequencing the genomes of 1000 actinobacteria strains.</title>
        <authorList>
            <person name="Klenk H.-P."/>
        </authorList>
    </citation>
    <scope>NUCLEOTIDE SEQUENCE [LARGE SCALE GENOMIC DNA]</scope>
    <source>
        <strain evidence="4 5">DSM 18966</strain>
    </source>
</reference>
<dbReference type="Pfam" id="PF10647">
    <property type="entry name" value="Gmad1"/>
    <property type="match status" value="1"/>
</dbReference>
<evidence type="ECO:0000256" key="1">
    <source>
        <dbReference type="SAM" id="MobiDB-lite"/>
    </source>
</evidence>
<evidence type="ECO:0000313" key="5">
    <source>
        <dbReference type="Proteomes" id="UP000225548"/>
    </source>
</evidence>
<gene>
    <name evidence="4" type="ORF">ATL42_0407</name>
</gene>
<keyword evidence="2" id="KW-0732">Signal</keyword>
<protein>
    <submittedName>
        <fullName evidence="4">Sporulation and spore germination protein</fullName>
    </submittedName>
</protein>
<dbReference type="InterPro" id="IPR018910">
    <property type="entry name" value="LpqB_C"/>
</dbReference>
<dbReference type="RefSeq" id="WP_098453921.1">
    <property type="nucleotide sequence ID" value="NZ_PDJG01000001.1"/>
</dbReference>
<evidence type="ECO:0000313" key="4">
    <source>
        <dbReference type="EMBL" id="PFG32567.1"/>
    </source>
</evidence>
<feature type="signal peptide" evidence="2">
    <location>
        <begin position="1"/>
        <end position="25"/>
    </location>
</feature>
<dbReference type="EMBL" id="PDJG01000001">
    <property type="protein sequence ID" value="PFG32567.1"/>
    <property type="molecule type" value="Genomic_DNA"/>
</dbReference>
<keyword evidence="5" id="KW-1185">Reference proteome</keyword>
<dbReference type="InterPro" id="IPR059026">
    <property type="entry name" value="LpqB_N"/>
</dbReference>
<evidence type="ECO:0000256" key="2">
    <source>
        <dbReference type="SAM" id="SignalP"/>
    </source>
</evidence>
<sequence>MSVSLSRSARRARTALAVVAAVAVAAGCAQIPTSGPVQPGDVTVAEPGPIFLQVYGPALDASPQEIVQDFLSAQAAGLYEDWETAREYLAADTAASWEPGTSTVVYSGDTDLTQVSGPDPDATSVVTEPSDEGTDASTADPADEAESDVAVVRGRLSVVATLDAAGRFTEAPADAAENFTFSLEQQEDSQWRITGVEDVTYISVPIFSSVYRATTLYFPTLDGEYLVPEVRWYSKSNTATYAVNGLLAGPSEWLRDAVRTVAPDGTSLVLDAVTVDESGVARVDLTRDLLSTDAGDRAMLQAQFEAVLLRVPQVRSVNILVNSVPLTVDETAEPVRDPIPAASPWVLAGDVLSRVQGRAVEPVAGIAPLTDLDPTALALDVSGESGVLRSGQTSIRTLPTTADSSVTLLTGTDLLAPSIDRFGWVWTGERETGAGLQAVSRGGTSVPVMVDWLAGRAIESVRVSHEGARVVVVSSTDGATYIDVAAVIRDESGVPQRLSDSVTIGAGVQGASQAVWIDESTVGVLAEGASAGVSTVNVVPISGRTETLSGGDAAATIAAGRGLRSIYVATAAGDLLSRASTGATWSTIASDVQLPTFPG</sequence>
<dbReference type="Pfam" id="PF10646">
    <property type="entry name" value="Germane"/>
    <property type="match status" value="1"/>
</dbReference>
<accession>A0A2A9E0J4</accession>
<feature type="chain" id="PRO_5039398835" evidence="2">
    <location>
        <begin position="26"/>
        <end position="599"/>
    </location>
</feature>
<feature type="domain" description="GerMN" evidence="3">
    <location>
        <begin position="239"/>
        <end position="330"/>
    </location>
</feature>